<accession>A0A6G6XKC9</accession>
<dbReference type="RefSeq" id="YP_010059318.1">
    <property type="nucleotide sequence ID" value="NC_054725.1"/>
</dbReference>
<reference evidence="1 2" key="1">
    <citation type="submission" date="2020-01" db="EMBL/GenBank/DDBJ databases">
        <authorList>
            <person name="Alvaro L.E."/>
            <person name="Baker K.N."/>
            <person name="Baxter I.S."/>
            <person name="Brown M.R."/>
            <person name="Driscoll K.D."/>
            <person name="Elrubaie J.M."/>
            <person name="Feith S.L."/>
            <person name="Indihar D.F."/>
            <person name="Knoch V.T."/>
            <person name="Koirtyohann K.M."/>
            <person name="Kratz M.A."/>
            <person name="Lear A.H."/>
            <person name="Lindblom K.E."/>
            <person name="Marcus E.R."/>
            <person name="Murphy M.E."/>
            <person name="Sensor R."/>
            <person name="Sherman S.J."/>
            <person name="Swift V.R."/>
            <person name="White K.E."/>
            <person name="Wills S.J."/>
            <person name="Gatt S.M."/>
            <person name="Lohbauer S.A."/>
            <person name="Power T.R."/>
            <person name="Rosales K.A."/>
            <person name="Sisson B.M."/>
            <person name="Isern S."/>
            <person name="Michael S.F."/>
            <person name="Sunnen C.N."/>
            <person name="Garlena R.A."/>
            <person name="Russell D.A."/>
            <person name="Pope W.H."/>
            <person name="Jacobs-Sera D."/>
            <person name="Hatfull G.F."/>
        </authorList>
    </citation>
    <scope>NUCLEOTIDE SEQUENCE [LARGE SCALE GENOMIC DNA]</scope>
</reference>
<gene>
    <name evidence="1" type="primary">68</name>
    <name evidence="1" type="ORF">SEA_SKOG_68</name>
</gene>
<proteinExistence type="predicted"/>
<dbReference type="GeneID" id="64766550"/>
<organism evidence="1 2">
    <name type="scientific">Gordonia phage Skog</name>
    <dbReference type="NCBI Taxonomy" id="2704033"/>
    <lineage>
        <taxon>Viruses</taxon>
        <taxon>Duplodnaviria</taxon>
        <taxon>Heunggongvirae</taxon>
        <taxon>Uroviricota</taxon>
        <taxon>Caudoviricetes</taxon>
        <taxon>Skogvirus</taxon>
        <taxon>Skogvirus Skog</taxon>
    </lineage>
</organism>
<dbReference type="Proteomes" id="UP000503093">
    <property type="component" value="Segment"/>
</dbReference>
<evidence type="ECO:0000313" key="2">
    <source>
        <dbReference type="Proteomes" id="UP000503093"/>
    </source>
</evidence>
<dbReference type="KEGG" id="vg:64766550"/>
<protein>
    <submittedName>
        <fullName evidence="1">Uncharacterized protein</fullName>
    </submittedName>
</protein>
<name>A0A6G6XKC9_9CAUD</name>
<keyword evidence="2" id="KW-1185">Reference proteome</keyword>
<sequence length="97" mass="10980">MSTKIAAIEVLTDARKPEKRRRVTIFIDQIVAIEQREKSGKATVFTTGDQWFYTDEHYDVLVAQINAALSDEDMDEGLLIVKRASPEDRQAILNGDL</sequence>
<dbReference type="EMBL" id="MN908687">
    <property type="protein sequence ID" value="QIG58220.1"/>
    <property type="molecule type" value="Genomic_DNA"/>
</dbReference>
<evidence type="ECO:0000313" key="1">
    <source>
        <dbReference type="EMBL" id="QIG58220.1"/>
    </source>
</evidence>